<dbReference type="InterPro" id="IPR004456">
    <property type="entry name" value="Pglycerate_mutase_ApgM"/>
</dbReference>
<dbReference type="CDD" id="cd16011">
    <property type="entry name" value="iPGM_like"/>
    <property type="match status" value="1"/>
</dbReference>
<sequence length="407" mass="44136">MDTQDFVGKLVVKNDTKIILLVMDGLGGAPHLGGMTELEAAHTPNLDLLAKASDLGLSVPVLPGITPGSGPGHLGIFGYDPVKYQIGRGILEALGIGLEVSHNDVVARGNFATFNGEIVTDRRAGRPLTEENVKACQLINSKIKEIDGIKVQVFPGVEHRFVLKLTGDDLDDALTDADPQKDGEKMLYTTALNGTSQKTANAVNKFIKEVSSVLKANGKISGCLLRGFSKHPALPKFPDIYKLRSAAIATYPMYKGLARLVGMDVLDVPHVDDEAGSLQSEIKVLKDNYSKYDFFYFHVKHTDSYGEDANFFAKVDVIEIVDKALPQIMSLKPDVIAITGDHSTPSLIGGHSWHPVPLLIHSKYSRYGLSNQFNEKACAIGSLGTMEAKNIMTLLMANSMRLEKYGA</sequence>
<keyword evidence="5" id="KW-0324">Glycolysis</keyword>
<dbReference type="Gene3D" id="3.40.720.10">
    <property type="entry name" value="Alkaline Phosphatase, subunit A"/>
    <property type="match status" value="2"/>
</dbReference>
<dbReference type="GO" id="GO:0006096">
    <property type="term" value="P:glycolytic process"/>
    <property type="evidence" value="ECO:0007669"/>
    <property type="project" value="UniProtKB-KW"/>
</dbReference>
<dbReference type="SUPFAM" id="SSF53649">
    <property type="entry name" value="Alkaline phosphatase-like"/>
    <property type="match status" value="1"/>
</dbReference>
<organism evidence="7">
    <name type="scientific">Mesoaciditoga lauensis</name>
    <dbReference type="NCBI Taxonomy" id="1495039"/>
    <lineage>
        <taxon>Bacteria</taxon>
        <taxon>Thermotogati</taxon>
        <taxon>Thermotogota</taxon>
        <taxon>Thermotogae</taxon>
        <taxon>Mesoaciditogales</taxon>
        <taxon>Mesoaciditogaceae</taxon>
        <taxon>Mesoaciditoga</taxon>
    </lineage>
</organism>
<accession>A0A7V3VS09</accession>
<comment type="similarity">
    <text evidence="4">Belongs to the BPG-independent phosphoglycerate mutase family. A-PGAM subfamily.</text>
</comment>
<dbReference type="InterPro" id="IPR006124">
    <property type="entry name" value="Metalloenzyme"/>
</dbReference>
<dbReference type="Pfam" id="PF10143">
    <property type="entry name" value="PhosphMutase"/>
    <property type="match status" value="1"/>
</dbReference>
<comment type="caution">
    <text evidence="7">The sequence shown here is derived from an EMBL/GenBank/DDBJ whole genome shotgun (WGS) entry which is preliminary data.</text>
</comment>
<dbReference type="EMBL" id="DTPE01000019">
    <property type="protein sequence ID" value="HGE74597.1"/>
    <property type="molecule type" value="Genomic_DNA"/>
</dbReference>
<evidence type="ECO:0000256" key="2">
    <source>
        <dbReference type="ARBA" id="ARBA00002315"/>
    </source>
</evidence>
<dbReference type="PANTHER" id="PTHR31209:SF0">
    <property type="entry name" value="METALLOENZYME DOMAIN-CONTAINING PROTEIN"/>
    <property type="match status" value="1"/>
</dbReference>
<reference evidence="7" key="1">
    <citation type="journal article" date="2020" name="mSystems">
        <title>Genome- and Community-Level Interaction Insights into Carbon Utilization and Element Cycling Functions of Hydrothermarchaeota in Hydrothermal Sediment.</title>
        <authorList>
            <person name="Zhou Z."/>
            <person name="Liu Y."/>
            <person name="Xu W."/>
            <person name="Pan J."/>
            <person name="Luo Z.H."/>
            <person name="Li M."/>
        </authorList>
    </citation>
    <scope>NUCLEOTIDE SEQUENCE [LARGE SCALE GENOMIC DNA]</scope>
    <source>
        <strain evidence="7">SpSt-966</strain>
    </source>
</reference>
<feature type="domain" description="Metalloenzyme" evidence="6">
    <location>
        <begin position="17"/>
        <end position="397"/>
    </location>
</feature>
<name>A0A7V3VS09_9BACT</name>
<evidence type="ECO:0000256" key="1">
    <source>
        <dbReference type="ARBA" id="ARBA00000370"/>
    </source>
</evidence>
<evidence type="ECO:0000259" key="6">
    <source>
        <dbReference type="Pfam" id="PF01676"/>
    </source>
</evidence>
<protein>
    <submittedName>
        <fullName evidence="7">2,3-bisphosphoglycerate-independent phosphoglycerate mutase</fullName>
    </submittedName>
</protein>
<dbReference type="GO" id="GO:0046872">
    <property type="term" value="F:metal ion binding"/>
    <property type="evidence" value="ECO:0007669"/>
    <property type="project" value="InterPro"/>
</dbReference>
<dbReference type="InterPro" id="IPR017850">
    <property type="entry name" value="Alkaline_phosphatase_core_sf"/>
</dbReference>
<evidence type="ECO:0000313" key="7">
    <source>
        <dbReference type="EMBL" id="HGE74597.1"/>
    </source>
</evidence>
<gene>
    <name evidence="7" type="ORF">ENX73_00530</name>
</gene>
<comment type="pathway">
    <text evidence="3">Carbohydrate degradation.</text>
</comment>
<dbReference type="AlphaFoldDB" id="A0A7V3VS09"/>
<evidence type="ECO:0000256" key="5">
    <source>
        <dbReference type="ARBA" id="ARBA00023152"/>
    </source>
</evidence>
<dbReference type="PIRSF" id="PIRSF006392">
    <property type="entry name" value="IPGAM_arch"/>
    <property type="match status" value="1"/>
</dbReference>
<comment type="function">
    <text evidence="2">Catalyzes the interconversion of 2-phosphoglycerate and 3-phosphoglycerate.</text>
</comment>
<comment type="catalytic activity">
    <reaction evidence="1">
        <text>(2R)-2-phosphoglycerate = (2R)-3-phosphoglycerate</text>
        <dbReference type="Rhea" id="RHEA:15901"/>
        <dbReference type="ChEBI" id="CHEBI:58272"/>
        <dbReference type="ChEBI" id="CHEBI:58289"/>
        <dbReference type="EC" id="5.4.2.12"/>
    </reaction>
</comment>
<dbReference type="NCBIfam" id="NF003160">
    <property type="entry name" value="PRK04135.1"/>
    <property type="match status" value="1"/>
</dbReference>
<proteinExistence type="inferred from homology"/>
<evidence type="ECO:0000256" key="4">
    <source>
        <dbReference type="ARBA" id="ARBA00005524"/>
    </source>
</evidence>
<dbReference type="PANTHER" id="PTHR31209">
    <property type="entry name" value="COFACTOR-INDEPENDENT PHOSPHOGLYCERATE MUTASE"/>
    <property type="match status" value="1"/>
</dbReference>
<evidence type="ECO:0000256" key="3">
    <source>
        <dbReference type="ARBA" id="ARBA00004921"/>
    </source>
</evidence>
<dbReference type="Pfam" id="PF01676">
    <property type="entry name" value="Metalloenzyme"/>
    <property type="match status" value="1"/>
</dbReference>
<dbReference type="NCBIfam" id="TIGR00306">
    <property type="entry name" value="apgM"/>
    <property type="match status" value="1"/>
</dbReference>
<dbReference type="GO" id="GO:0004619">
    <property type="term" value="F:phosphoglycerate mutase activity"/>
    <property type="evidence" value="ECO:0007669"/>
    <property type="project" value="UniProtKB-EC"/>
</dbReference>